<organism evidence="1 2">
    <name type="scientific">Linderina macrospora</name>
    <dbReference type="NCBI Taxonomy" id="4868"/>
    <lineage>
        <taxon>Eukaryota</taxon>
        <taxon>Fungi</taxon>
        <taxon>Fungi incertae sedis</taxon>
        <taxon>Zoopagomycota</taxon>
        <taxon>Kickxellomycotina</taxon>
        <taxon>Kickxellomycetes</taxon>
        <taxon>Kickxellales</taxon>
        <taxon>Kickxellaceae</taxon>
        <taxon>Linderina</taxon>
    </lineage>
</organism>
<evidence type="ECO:0000313" key="1">
    <source>
        <dbReference type="EMBL" id="KAJ1946152.1"/>
    </source>
</evidence>
<reference evidence="1" key="1">
    <citation type="submission" date="2022-07" db="EMBL/GenBank/DDBJ databases">
        <title>Phylogenomic reconstructions and comparative analyses of Kickxellomycotina fungi.</title>
        <authorList>
            <person name="Reynolds N.K."/>
            <person name="Stajich J.E."/>
            <person name="Barry K."/>
            <person name="Grigoriev I.V."/>
            <person name="Crous P."/>
            <person name="Smith M.E."/>
        </authorList>
    </citation>
    <scope>NUCLEOTIDE SEQUENCE</scope>
    <source>
        <strain evidence="1">NRRL 5244</strain>
    </source>
</reference>
<accession>A0ACC1JCD6</accession>
<comment type="caution">
    <text evidence="1">The sequence shown here is derived from an EMBL/GenBank/DDBJ whole genome shotgun (WGS) entry which is preliminary data.</text>
</comment>
<dbReference type="EMBL" id="JANBPW010001100">
    <property type="protein sequence ID" value="KAJ1946152.1"/>
    <property type="molecule type" value="Genomic_DNA"/>
</dbReference>
<proteinExistence type="predicted"/>
<sequence length="86" mass="9546">MDQLKPSDFTLLPQCAELLDICVDTSERRAELARKMEAITLHMNRLRETVASLPGISISQSDQKKVLAECQAELEGQVGELAEFGK</sequence>
<protein>
    <submittedName>
        <fullName evidence="1">Uncharacterized protein</fullName>
    </submittedName>
</protein>
<name>A0ACC1JCD6_9FUNG</name>
<evidence type="ECO:0000313" key="2">
    <source>
        <dbReference type="Proteomes" id="UP001150603"/>
    </source>
</evidence>
<keyword evidence="2" id="KW-1185">Reference proteome</keyword>
<gene>
    <name evidence="1" type="ORF">FBU59_002103</name>
</gene>
<dbReference type="Proteomes" id="UP001150603">
    <property type="component" value="Unassembled WGS sequence"/>
</dbReference>